<dbReference type="PANTHER" id="PTHR43280:SF2">
    <property type="entry name" value="HTH-TYPE TRANSCRIPTIONAL REGULATOR EXSA"/>
    <property type="match status" value="1"/>
</dbReference>
<evidence type="ECO:0000313" key="8">
    <source>
        <dbReference type="Proteomes" id="UP001469365"/>
    </source>
</evidence>
<organism evidence="7 8">
    <name type="scientific">Paenibacillus filicis</name>
    <dbReference type="NCBI Taxonomy" id="669464"/>
    <lineage>
        <taxon>Bacteria</taxon>
        <taxon>Bacillati</taxon>
        <taxon>Bacillota</taxon>
        <taxon>Bacilli</taxon>
        <taxon>Bacillales</taxon>
        <taxon>Paenibacillaceae</taxon>
        <taxon>Paenibacillus</taxon>
    </lineage>
</organism>
<dbReference type="SUPFAM" id="SSF52172">
    <property type="entry name" value="CheY-like"/>
    <property type="match status" value="1"/>
</dbReference>
<proteinExistence type="predicted"/>
<protein>
    <submittedName>
        <fullName evidence="7">Response regulator</fullName>
    </submittedName>
</protein>
<dbReference type="InterPro" id="IPR018060">
    <property type="entry name" value="HTH_AraC"/>
</dbReference>
<dbReference type="SMART" id="SM00448">
    <property type="entry name" value="REC"/>
    <property type="match status" value="1"/>
</dbReference>
<accession>A0ABU9DSN2</accession>
<dbReference type="SMART" id="SM00342">
    <property type="entry name" value="HTH_ARAC"/>
    <property type="match status" value="1"/>
</dbReference>
<dbReference type="PROSITE" id="PS01124">
    <property type="entry name" value="HTH_ARAC_FAMILY_2"/>
    <property type="match status" value="1"/>
</dbReference>
<dbReference type="Proteomes" id="UP001469365">
    <property type="component" value="Unassembled WGS sequence"/>
</dbReference>
<dbReference type="SUPFAM" id="SSF46689">
    <property type="entry name" value="Homeodomain-like"/>
    <property type="match status" value="2"/>
</dbReference>
<dbReference type="CDD" id="cd17536">
    <property type="entry name" value="REC_YesN-like"/>
    <property type="match status" value="1"/>
</dbReference>
<dbReference type="PROSITE" id="PS00041">
    <property type="entry name" value="HTH_ARAC_FAMILY_1"/>
    <property type="match status" value="1"/>
</dbReference>
<dbReference type="Gene3D" id="3.40.50.2300">
    <property type="match status" value="1"/>
</dbReference>
<evidence type="ECO:0000256" key="3">
    <source>
        <dbReference type="ARBA" id="ARBA00023163"/>
    </source>
</evidence>
<evidence type="ECO:0000256" key="4">
    <source>
        <dbReference type="PROSITE-ProRule" id="PRU00169"/>
    </source>
</evidence>
<feature type="domain" description="HTH araC/xylS-type" evidence="5">
    <location>
        <begin position="432"/>
        <end position="530"/>
    </location>
</feature>
<evidence type="ECO:0000313" key="7">
    <source>
        <dbReference type="EMBL" id="MEK8131837.1"/>
    </source>
</evidence>
<dbReference type="Pfam" id="PF00072">
    <property type="entry name" value="Response_reg"/>
    <property type="match status" value="1"/>
</dbReference>
<dbReference type="InterPro" id="IPR009057">
    <property type="entry name" value="Homeodomain-like_sf"/>
</dbReference>
<dbReference type="Pfam" id="PF12833">
    <property type="entry name" value="HTH_18"/>
    <property type="match status" value="1"/>
</dbReference>
<keyword evidence="2" id="KW-0238">DNA-binding</keyword>
<dbReference type="PANTHER" id="PTHR43280">
    <property type="entry name" value="ARAC-FAMILY TRANSCRIPTIONAL REGULATOR"/>
    <property type="match status" value="1"/>
</dbReference>
<sequence length="536" mass="61391">MLLNVMIVDDEPSNIYGLVRYIKWKELGYAQPVTVESGEEAMEILAEMPCDVLVSDVSMPGMNGIELVVRAKELHPQLQVLMISGYNEFEFVQDAIHVGAQAYVLKPLKLEEVSSRLTVIRHAIEKTRRIIEQTAELEQKISGSLRLVKERFVSDLISGLALTDDLLASWSDLLPLPDCRQGLQVTLFGLDHFLSPGRDAKERMRLGSGFKKSVDIGLSDFDTLYVTQTRPDEMVVLHAGTSPDDKARAEKQAQFIQRMMQEQYGCTVTVSSSRIGTEWDEVPLLYKEARFMMAKARLVEDGQIVRRDRLDETEFKSYRLREEFIPQMVSLMEQGDAAKVSEYLGRMLDMLLAEEPVSFSYVQALGMSFLSELIRMLKAKDAADNETNLVMWRQLLECTETEQVIELLIGAVDRYMQEEGKERQHQQHHLIRQIASFIETHIQESWTVRQLAEQFNLNASYLSVLFKKEMGRTISEFVQDTRIELAKRLLQDPGIKVYEVAEMVGIQTSAYFTYVFKKSVGSTPQEFRDYHYSRSS</sequence>
<dbReference type="InterPro" id="IPR011006">
    <property type="entry name" value="CheY-like_superfamily"/>
</dbReference>
<dbReference type="PROSITE" id="PS50110">
    <property type="entry name" value="RESPONSE_REGULATORY"/>
    <property type="match status" value="1"/>
</dbReference>
<keyword evidence="4" id="KW-0597">Phosphoprotein</keyword>
<dbReference type="InterPro" id="IPR018062">
    <property type="entry name" value="HTH_AraC-typ_CS"/>
</dbReference>
<evidence type="ECO:0000256" key="2">
    <source>
        <dbReference type="ARBA" id="ARBA00023125"/>
    </source>
</evidence>
<dbReference type="RefSeq" id="WP_341418968.1">
    <property type="nucleotide sequence ID" value="NZ_JBBPCC010000024.1"/>
</dbReference>
<keyword evidence="8" id="KW-1185">Reference proteome</keyword>
<dbReference type="EMBL" id="JBBPCC010000024">
    <property type="protein sequence ID" value="MEK8131837.1"/>
    <property type="molecule type" value="Genomic_DNA"/>
</dbReference>
<keyword evidence="3" id="KW-0804">Transcription</keyword>
<reference evidence="7 8" key="1">
    <citation type="submission" date="2024-04" db="EMBL/GenBank/DDBJ databases">
        <title>draft genome sequnece of Paenibacillus filicis.</title>
        <authorList>
            <person name="Kim D.-U."/>
        </authorList>
    </citation>
    <scope>NUCLEOTIDE SEQUENCE [LARGE SCALE GENOMIC DNA]</scope>
    <source>
        <strain evidence="7 8">KACC14197</strain>
    </source>
</reference>
<evidence type="ECO:0000259" key="6">
    <source>
        <dbReference type="PROSITE" id="PS50110"/>
    </source>
</evidence>
<evidence type="ECO:0000259" key="5">
    <source>
        <dbReference type="PROSITE" id="PS01124"/>
    </source>
</evidence>
<feature type="domain" description="Response regulatory" evidence="6">
    <location>
        <begin position="4"/>
        <end position="121"/>
    </location>
</feature>
<comment type="caution">
    <text evidence="7">The sequence shown here is derived from an EMBL/GenBank/DDBJ whole genome shotgun (WGS) entry which is preliminary data.</text>
</comment>
<keyword evidence="1" id="KW-0805">Transcription regulation</keyword>
<dbReference type="InterPro" id="IPR001789">
    <property type="entry name" value="Sig_transdc_resp-reg_receiver"/>
</dbReference>
<gene>
    <name evidence="7" type="ORF">WMW72_28410</name>
</gene>
<evidence type="ECO:0000256" key="1">
    <source>
        <dbReference type="ARBA" id="ARBA00023015"/>
    </source>
</evidence>
<name>A0ABU9DSN2_9BACL</name>
<feature type="modified residue" description="4-aspartylphosphate" evidence="4">
    <location>
        <position position="56"/>
    </location>
</feature>
<dbReference type="Gene3D" id="1.10.10.60">
    <property type="entry name" value="Homeodomain-like"/>
    <property type="match status" value="2"/>
</dbReference>